<name>A0A1G7QP99_9EURY</name>
<dbReference type="Proteomes" id="UP000199076">
    <property type="component" value="Unassembled WGS sequence"/>
</dbReference>
<dbReference type="AlphaFoldDB" id="A0A1G7QP99"/>
<protein>
    <recommendedName>
        <fullName evidence="1">TRAM domain-containing protein</fullName>
    </recommendedName>
</protein>
<dbReference type="EMBL" id="FNBK01000013">
    <property type="protein sequence ID" value="SDG00356.1"/>
    <property type="molecule type" value="Genomic_DNA"/>
</dbReference>
<reference evidence="3" key="1">
    <citation type="submission" date="2016-10" db="EMBL/GenBank/DDBJ databases">
        <authorList>
            <person name="Varghese N."/>
            <person name="Submissions S."/>
        </authorList>
    </citation>
    <scope>NUCLEOTIDE SEQUENCE [LARGE SCALE GENOMIC DNA]</scope>
    <source>
        <strain evidence="3">IBRC-M 10760</strain>
    </source>
</reference>
<gene>
    <name evidence="2" type="ORF">SAMN05216218_11339</name>
</gene>
<dbReference type="PROSITE" id="PS50926">
    <property type="entry name" value="TRAM"/>
    <property type="match status" value="1"/>
</dbReference>
<dbReference type="Pfam" id="PF01938">
    <property type="entry name" value="TRAM"/>
    <property type="match status" value="1"/>
</dbReference>
<keyword evidence="3" id="KW-1185">Reference proteome</keyword>
<proteinExistence type="predicted"/>
<evidence type="ECO:0000259" key="1">
    <source>
        <dbReference type="PROSITE" id="PS50926"/>
    </source>
</evidence>
<accession>A0A1G7QP99</accession>
<evidence type="ECO:0000313" key="2">
    <source>
        <dbReference type="EMBL" id="SDG00356.1"/>
    </source>
</evidence>
<dbReference type="InterPro" id="IPR002792">
    <property type="entry name" value="TRAM_dom"/>
</dbReference>
<organism evidence="2 3">
    <name type="scientific">Halorientalis regularis</name>
    <dbReference type="NCBI Taxonomy" id="660518"/>
    <lineage>
        <taxon>Archaea</taxon>
        <taxon>Methanobacteriati</taxon>
        <taxon>Methanobacteriota</taxon>
        <taxon>Stenosarchaea group</taxon>
        <taxon>Halobacteria</taxon>
        <taxon>Halobacteriales</taxon>
        <taxon>Haloarculaceae</taxon>
        <taxon>Halorientalis</taxon>
    </lineage>
</organism>
<sequence length="34" mass="3933">MPDTEQGEHVTVEITDVYQNAAFAEVVERVNYYD</sequence>
<feature type="domain" description="TRAM" evidence="1">
    <location>
        <begin position="1"/>
        <end position="28"/>
    </location>
</feature>
<evidence type="ECO:0000313" key="3">
    <source>
        <dbReference type="Proteomes" id="UP000199076"/>
    </source>
</evidence>